<evidence type="ECO:0000313" key="3">
    <source>
        <dbReference type="Proteomes" id="UP000747542"/>
    </source>
</evidence>
<comment type="caution">
    <text evidence="2">The sequence shown here is derived from an EMBL/GenBank/DDBJ whole genome shotgun (WGS) entry which is preliminary data.</text>
</comment>
<proteinExistence type="predicted"/>
<name>A0A8J5MRL0_HOMAM</name>
<feature type="region of interest" description="Disordered" evidence="1">
    <location>
        <begin position="131"/>
        <end position="152"/>
    </location>
</feature>
<gene>
    <name evidence="2" type="ORF">Hamer_G013993</name>
</gene>
<accession>A0A8J5MRL0</accession>
<evidence type="ECO:0000313" key="2">
    <source>
        <dbReference type="EMBL" id="KAG7161360.1"/>
    </source>
</evidence>
<dbReference type="SUPFAM" id="SSF52047">
    <property type="entry name" value="RNI-like"/>
    <property type="match status" value="1"/>
</dbReference>
<dbReference type="EMBL" id="JAHLQT010029499">
    <property type="protein sequence ID" value="KAG7161360.1"/>
    <property type="molecule type" value="Genomic_DNA"/>
</dbReference>
<dbReference type="Proteomes" id="UP000747542">
    <property type="component" value="Unassembled WGS sequence"/>
</dbReference>
<dbReference type="GO" id="GO:0031146">
    <property type="term" value="P:SCF-dependent proteasomal ubiquitin-dependent protein catabolic process"/>
    <property type="evidence" value="ECO:0007669"/>
    <property type="project" value="TreeGrafter"/>
</dbReference>
<dbReference type="InterPro" id="IPR032675">
    <property type="entry name" value="LRR_dom_sf"/>
</dbReference>
<keyword evidence="3" id="KW-1185">Reference proteome</keyword>
<organism evidence="2 3">
    <name type="scientific">Homarus americanus</name>
    <name type="common">American lobster</name>
    <dbReference type="NCBI Taxonomy" id="6706"/>
    <lineage>
        <taxon>Eukaryota</taxon>
        <taxon>Metazoa</taxon>
        <taxon>Ecdysozoa</taxon>
        <taxon>Arthropoda</taxon>
        <taxon>Crustacea</taxon>
        <taxon>Multicrustacea</taxon>
        <taxon>Malacostraca</taxon>
        <taxon>Eumalacostraca</taxon>
        <taxon>Eucarida</taxon>
        <taxon>Decapoda</taxon>
        <taxon>Pleocyemata</taxon>
        <taxon>Astacidea</taxon>
        <taxon>Nephropoidea</taxon>
        <taxon>Nephropidae</taxon>
        <taxon>Homarus</taxon>
    </lineage>
</organism>
<reference evidence="2" key="1">
    <citation type="journal article" date="2021" name="Sci. Adv.">
        <title>The American lobster genome reveals insights on longevity, neural, and immune adaptations.</title>
        <authorList>
            <person name="Polinski J.M."/>
            <person name="Zimin A.V."/>
            <person name="Clark K.F."/>
            <person name="Kohn A.B."/>
            <person name="Sadowski N."/>
            <person name="Timp W."/>
            <person name="Ptitsyn A."/>
            <person name="Khanna P."/>
            <person name="Romanova D.Y."/>
            <person name="Williams P."/>
            <person name="Greenwood S.J."/>
            <person name="Moroz L.L."/>
            <person name="Walt D.R."/>
            <person name="Bodnar A.G."/>
        </authorList>
    </citation>
    <scope>NUCLEOTIDE SEQUENCE</scope>
    <source>
        <strain evidence="2">GMGI-L3</strain>
    </source>
</reference>
<protein>
    <submittedName>
        <fullName evidence="2">Uncharacterized protein</fullName>
    </submittedName>
</protein>
<feature type="compositionally biased region" description="Polar residues" evidence="1">
    <location>
        <begin position="131"/>
        <end position="148"/>
    </location>
</feature>
<dbReference type="GO" id="GO:0019005">
    <property type="term" value="C:SCF ubiquitin ligase complex"/>
    <property type="evidence" value="ECO:0007669"/>
    <property type="project" value="TreeGrafter"/>
</dbReference>
<dbReference type="PANTHER" id="PTHR13318">
    <property type="entry name" value="PARTNER OF PAIRED, ISOFORM B-RELATED"/>
    <property type="match status" value="1"/>
</dbReference>
<sequence>MAPRKRHCIESLEELSLRVVLASVVADLHLAHLLSTDLRHSMVLSSLAGSSLEQLKKMVSDRFSVLPGILNDQVRDRLVQRLFTNPEPDRWVNAKLDILRVLPRQLLNVVGECCPNLTSLKVILNQMEPNSDGATGENKTNPSANAVSASGRPRRHHILMRTNLTLKLFSEDDAIRKARFAPKGPCPMVAGLSSLTQLSTLHLLCGANNDILAALGQSAPNSGVTDIGLKAMCLRFPDNHILRRGRHLHELRVRSFHLNPCCSALEEVDVLGTEISQFGVAFLLKHLPALKSLGNCTDVTEAIEILVGNKSLRRSNFMGRLRKYAIRFKLNRLVVITTLCPELKDLSLTHRFCEVDLEMLGDDNKSPSHFKSHLTQLKFLKHLTLVNVASRSVTGAVQAVGHQLTALTVHCRGLDVPVVFQTCTNLKYLTIEGEDCSAPYEAVENFKHTALTKLQVVRIKCHLSAPYTDVILNNARSLTRLEIACLCDMNDDRVDQLIRNKSLEKLTEFDVNRAPKLTVSSARKLVKHCPNLLQLQNLGDMSYFSWCNVMMMWLFCPPGGWNISAEEYNAFLKETELENFEIQIVYKPRRPWIDSYSDDGHSDDGHSDDMMESDEDSVVWGRMRHLFPLVIL</sequence>
<evidence type="ECO:0000256" key="1">
    <source>
        <dbReference type="SAM" id="MobiDB-lite"/>
    </source>
</evidence>
<dbReference type="AlphaFoldDB" id="A0A8J5MRL0"/>
<dbReference type="Gene3D" id="3.80.10.10">
    <property type="entry name" value="Ribonuclease Inhibitor"/>
    <property type="match status" value="2"/>
</dbReference>